<dbReference type="AlphaFoldDB" id="A0AAV3QM51"/>
<accession>A0AAV3QM51</accession>
<dbReference type="EMBL" id="BAABME010004693">
    <property type="protein sequence ID" value="GAA0163242.1"/>
    <property type="molecule type" value="Genomic_DNA"/>
</dbReference>
<name>A0AAV3QM51_LITER</name>
<proteinExistence type="predicted"/>
<keyword evidence="2" id="KW-1185">Reference proteome</keyword>
<evidence type="ECO:0000313" key="1">
    <source>
        <dbReference type="EMBL" id="GAA0163242.1"/>
    </source>
</evidence>
<evidence type="ECO:0000313" key="2">
    <source>
        <dbReference type="Proteomes" id="UP001454036"/>
    </source>
</evidence>
<protein>
    <submittedName>
        <fullName evidence="1">Uncharacterized protein</fullName>
    </submittedName>
</protein>
<comment type="caution">
    <text evidence="1">The sequence shown here is derived from an EMBL/GenBank/DDBJ whole genome shotgun (WGS) entry which is preliminary data.</text>
</comment>
<reference evidence="1 2" key="1">
    <citation type="submission" date="2024-01" db="EMBL/GenBank/DDBJ databases">
        <title>The complete chloroplast genome sequence of Lithospermum erythrorhizon: insights into the phylogenetic relationship among Boraginaceae species and the maternal lineages of purple gromwells.</title>
        <authorList>
            <person name="Okada T."/>
            <person name="Watanabe K."/>
        </authorList>
    </citation>
    <scope>NUCLEOTIDE SEQUENCE [LARGE SCALE GENOMIC DNA]</scope>
</reference>
<dbReference type="PANTHER" id="PTHR48475">
    <property type="entry name" value="RIBONUCLEASE H"/>
    <property type="match status" value="1"/>
</dbReference>
<gene>
    <name evidence="1" type="ORF">LIER_19154</name>
</gene>
<sequence>MNKQADALTGLAASLTYPGAEIKVPVCKKWVMGPLFEAQEYEEGEWEESMVITTTSGAPVDWRQPLIDYLQHGRLPEYPPEEEAAQAMNEAHSGVCGAHQFGAKFHFQIKRMGYNWHTMFHANFTHQPPEPLYPMTASWLFDSWGMDMIRPMPESVEGHIYILAATDYFSNGSVQQDSLQYREECATPNALVYGVEAVLPLEVQIPSLRMSLISKSYNNKVCQWSYQVGDMVLAVKRPIYTLRKNEKMVPKWDGPYMVQEVYTSESYLLADQEGLKVGPINGRYLKKYYS</sequence>
<dbReference type="Proteomes" id="UP001454036">
    <property type="component" value="Unassembled WGS sequence"/>
</dbReference>
<organism evidence="1 2">
    <name type="scientific">Lithospermum erythrorhizon</name>
    <name type="common">Purple gromwell</name>
    <name type="synonym">Lithospermum officinale var. erythrorhizon</name>
    <dbReference type="NCBI Taxonomy" id="34254"/>
    <lineage>
        <taxon>Eukaryota</taxon>
        <taxon>Viridiplantae</taxon>
        <taxon>Streptophyta</taxon>
        <taxon>Embryophyta</taxon>
        <taxon>Tracheophyta</taxon>
        <taxon>Spermatophyta</taxon>
        <taxon>Magnoliopsida</taxon>
        <taxon>eudicotyledons</taxon>
        <taxon>Gunneridae</taxon>
        <taxon>Pentapetalae</taxon>
        <taxon>asterids</taxon>
        <taxon>lamiids</taxon>
        <taxon>Boraginales</taxon>
        <taxon>Boraginaceae</taxon>
        <taxon>Boraginoideae</taxon>
        <taxon>Lithospermeae</taxon>
        <taxon>Lithospermum</taxon>
    </lineage>
</organism>
<dbReference type="PANTHER" id="PTHR48475:SF1">
    <property type="entry name" value="RNASE H TYPE-1 DOMAIN-CONTAINING PROTEIN"/>
    <property type="match status" value="1"/>
</dbReference>